<feature type="region of interest" description="Disordered" evidence="7">
    <location>
        <begin position="256"/>
        <end position="453"/>
    </location>
</feature>
<evidence type="ECO:0000256" key="1">
    <source>
        <dbReference type="ARBA" id="ARBA00004496"/>
    </source>
</evidence>
<sequence length="575" mass="60513">MPTIRRTLKNVVKNYSDAQVKVREATSNDPWGPSSTLMSEVADLTYNVVAFTEIMQMIWKRLNDDGKNWRHVYKSLVLLDYIIKTGSEKVAQQCKENFHAIKTLTSFQHIDIDNKDRGMNVREKAKQLVSLLSDDERLKNERAKALKAKERFAQNAMGVGSGGATTRMRVGGGSPTLQTGSGGYNDPYGGAMGGYNDSSPGSGSAGTPSEMENARPASAGEEELQLQLALAMSKEEHEEEIRKLKSDELKLQMALEQSRKSVDEPQGPSLLDVSNSSLGSSSGTTDPWGMPLSRQQAPPKDPWGAPLPAPTQVSDAFGSHASAAARTTPTLGASAPQVQPQRPLSQPQLTTDPWGMPVTSPARSTPQSVSPPAPASDPWSASPVPQQSGGAWGGAGGATLDAFGSPAAVTTNGTNGASNIDNEFDLLSSRSNDDSPAKSAGGQGMDEFVLLSGGGSSSGGNAWDMSAMNQGLPDPSRKKSPEDFLGANANLVNLDQLVAKAPPKANNPFAVTSPGSANPFQDGSGGRVPMVQMSNSAAPGFSQPAQSGLLPAPLMPMNPASQPLQPQANSYNPFL</sequence>
<gene>
    <name evidence="9" type="ORF">BaRGS_00006366</name>
</gene>
<dbReference type="PANTHER" id="PTHR12276:SF115">
    <property type="entry name" value="FI19443P1"/>
    <property type="match status" value="1"/>
</dbReference>
<dbReference type="Proteomes" id="UP001519460">
    <property type="component" value="Unassembled WGS sequence"/>
</dbReference>
<dbReference type="InterPro" id="IPR003903">
    <property type="entry name" value="UIM_dom"/>
</dbReference>
<keyword evidence="5" id="KW-0677">Repeat</keyword>
<proteinExistence type="inferred from homology"/>
<evidence type="ECO:0000256" key="4">
    <source>
        <dbReference type="ARBA" id="ARBA00022553"/>
    </source>
</evidence>
<feature type="compositionally biased region" description="Low complexity" evidence="7">
    <location>
        <begin position="549"/>
        <end position="560"/>
    </location>
</feature>
<keyword evidence="10" id="KW-1185">Reference proteome</keyword>
<evidence type="ECO:0000256" key="6">
    <source>
        <dbReference type="ARBA" id="ARBA00023121"/>
    </source>
</evidence>
<dbReference type="SMART" id="SM00273">
    <property type="entry name" value="ENTH"/>
    <property type="match status" value="1"/>
</dbReference>
<evidence type="ECO:0000259" key="8">
    <source>
        <dbReference type="PROSITE" id="PS50942"/>
    </source>
</evidence>
<evidence type="ECO:0000256" key="7">
    <source>
        <dbReference type="SAM" id="MobiDB-lite"/>
    </source>
</evidence>
<dbReference type="FunFam" id="1.25.40.90:FF:000002">
    <property type="entry name" value="epsin-2 isoform X1"/>
    <property type="match status" value="1"/>
</dbReference>
<comment type="similarity">
    <text evidence="2">Belongs to the epsin family.</text>
</comment>
<keyword evidence="3" id="KW-0963">Cytoplasm</keyword>
<dbReference type="AlphaFoldDB" id="A0ABD0LTF6"/>
<evidence type="ECO:0000256" key="5">
    <source>
        <dbReference type="ARBA" id="ARBA00022737"/>
    </source>
</evidence>
<accession>A0ABD0LTF6</accession>
<feature type="compositionally biased region" description="Polar residues" evidence="7">
    <location>
        <begin position="408"/>
        <end position="421"/>
    </location>
</feature>
<dbReference type="GO" id="GO:0008289">
    <property type="term" value="F:lipid binding"/>
    <property type="evidence" value="ECO:0007669"/>
    <property type="project" value="UniProtKB-KW"/>
</dbReference>
<comment type="caution">
    <text evidence="9">The sequence shown here is derived from an EMBL/GenBank/DDBJ whole genome shotgun (WGS) entry which is preliminary data.</text>
</comment>
<name>A0ABD0LTF6_9CAEN</name>
<feature type="domain" description="ENTH" evidence="8">
    <location>
        <begin position="10"/>
        <end position="142"/>
    </location>
</feature>
<dbReference type="PANTHER" id="PTHR12276">
    <property type="entry name" value="EPSIN/ENT-RELATED"/>
    <property type="match status" value="1"/>
</dbReference>
<dbReference type="SMART" id="SM00726">
    <property type="entry name" value="UIM"/>
    <property type="match status" value="2"/>
</dbReference>
<dbReference type="PROSITE" id="PS50942">
    <property type="entry name" value="ENTH"/>
    <property type="match status" value="1"/>
</dbReference>
<keyword evidence="4" id="KW-0597">Phosphoprotein</keyword>
<dbReference type="PROSITE" id="PS50330">
    <property type="entry name" value="UIM"/>
    <property type="match status" value="1"/>
</dbReference>
<feature type="compositionally biased region" description="Polar residues" evidence="7">
    <location>
        <begin position="561"/>
        <end position="575"/>
    </location>
</feature>
<feature type="compositionally biased region" description="Low complexity" evidence="7">
    <location>
        <begin position="269"/>
        <end position="282"/>
    </location>
</feature>
<feature type="region of interest" description="Disordered" evidence="7">
    <location>
        <begin position="158"/>
        <end position="221"/>
    </location>
</feature>
<feature type="compositionally biased region" description="Pro residues" evidence="7">
    <location>
        <begin position="299"/>
        <end position="309"/>
    </location>
</feature>
<dbReference type="InterPro" id="IPR013809">
    <property type="entry name" value="ENTH"/>
</dbReference>
<feature type="compositionally biased region" description="Low complexity" evidence="7">
    <location>
        <begin position="198"/>
        <end position="209"/>
    </location>
</feature>
<evidence type="ECO:0000313" key="10">
    <source>
        <dbReference type="Proteomes" id="UP001519460"/>
    </source>
</evidence>
<protein>
    <recommendedName>
        <fullName evidence="8">ENTH domain-containing protein</fullName>
    </recommendedName>
</protein>
<feature type="compositionally biased region" description="Polar residues" evidence="7">
    <location>
        <begin position="325"/>
        <end position="351"/>
    </location>
</feature>
<organism evidence="9 10">
    <name type="scientific">Batillaria attramentaria</name>
    <dbReference type="NCBI Taxonomy" id="370345"/>
    <lineage>
        <taxon>Eukaryota</taxon>
        <taxon>Metazoa</taxon>
        <taxon>Spiralia</taxon>
        <taxon>Lophotrochozoa</taxon>
        <taxon>Mollusca</taxon>
        <taxon>Gastropoda</taxon>
        <taxon>Caenogastropoda</taxon>
        <taxon>Sorbeoconcha</taxon>
        <taxon>Cerithioidea</taxon>
        <taxon>Batillariidae</taxon>
        <taxon>Batillaria</taxon>
    </lineage>
</organism>
<comment type="subcellular location">
    <subcellularLocation>
        <location evidence="1">Cytoplasm</location>
    </subcellularLocation>
</comment>
<feature type="region of interest" description="Disordered" evidence="7">
    <location>
        <begin position="509"/>
        <end position="575"/>
    </location>
</feature>
<dbReference type="CDD" id="cd16990">
    <property type="entry name" value="ENTH_Epsin"/>
    <property type="match status" value="1"/>
</dbReference>
<dbReference type="GO" id="GO:0005737">
    <property type="term" value="C:cytoplasm"/>
    <property type="evidence" value="ECO:0007669"/>
    <property type="project" value="UniProtKB-SubCell"/>
</dbReference>
<dbReference type="Pfam" id="PF01417">
    <property type="entry name" value="ENTH"/>
    <property type="match status" value="1"/>
</dbReference>
<evidence type="ECO:0000256" key="2">
    <source>
        <dbReference type="ARBA" id="ARBA00010130"/>
    </source>
</evidence>
<dbReference type="InterPro" id="IPR008942">
    <property type="entry name" value="ENTH_VHS"/>
</dbReference>
<feature type="compositionally biased region" description="Polar residues" evidence="7">
    <location>
        <begin position="509"/>
        <end position="521"/>
    </location>
</feature>
<evidence type="ECO:0000313" key="9">
    <source>
        <dbReference type="EMBL" id="KAK7502413.1"/>
    </source>
</evidence>
<dbReference type="EMBL" id="JACVVK020000026">
    <property type="protein sequence ID" value="KAK7502413.1"/>
    <property type="molecule type" value="Genomic_DNA"/>
</dbReference>
<dbReference type="Gene3D" id="1.25.40.90">
    <property type="match status" value="1"/>
</dbReference>
<dbReference type="SUPFAM" id="SSF48464">
    <property type="entry name" value="ENTH/VHS domain"/>
    <property type="match status" value="1"/>
</dbReference>
<evidence type="ECO:0000256" key="3">
    <source>
        <dbReference type="ARBA" id="ARBA00022490"/>
    </source>
</evidence>
<feature type="compositionally biased region" description="Low complexity" evidence="7">
    <location>
        <begin position="376"/>
        <end position="385"/>
    </location>
</feature>
<keyword evidence="6" id="KW-0446">Lipid-binding</keyword>
<reference evidence="9 10" key="1">
    <citation type="journal article" date="2023" name="Sci. Data">
        <title>Genome assembly of the Korean intertidal mud-creeper Batillaria attramentaria.</title>
        <authorList>
            <person name="Patra A.K."/>
            <person name="Ho P.T."/>
            <person name="Jun S."/>
            <person name="Lee S.J."/>
            <person name="Kim Y."/>
            <person name="Won Y.J."/>
        </authorList>
    </citation>
    <scope>NUCLEOTIDE SEQUENCE [LARGE SCALE GENOMIC DNA]</scope>
    <source>
        <strain evidence="9">Wonlab-2016</strain>
    </source>
</reference>